<keyword evidence="1" id="KW-0472">Membrane</keyword>
<dbReference type="RefSeq" id="WP_142449314.1">
    <property type="nucleotide sequence ID" value="NZ_FXTA01000001.1"/>
</dbReference>
<protein>
    <recommendedName>
        <fullName evidence="6">PH domain-containing protein</fullName>
    </recommendedName>
</protein>
<evidence type="ECO:0000313" key="5">
    <source>
        <dbReference type="Proteomes" id="UP000468990"/>
    </source>
</evidence>
<sequence length="140" mass="16140">MTLNRKELIHPIFHLLFISAPIIGLIFDYHSDFSEKALFVCFILIFLNSSDSVKLKGSEIIRGIHLSPFGFIKIKKRMALSDIKELSIHKNEKKYCEIIAVSDNDFLIIKTIANRIPAEEELKEIQTKINSKKQLIQNLN</sequence>
<feature type="transmembrane region" description="Helical" evidence="1">
    <location>
        <begin position="12"/>
        <end position="31"/>
    </location>
</feature>
<accession>A0A521B3D7</accession>
<name>A0A521B3D7_9FLAO</name>
<dbReference type="EMBL" id="WKKG01000013">
    <property type="protein sequence ID" value="MRX70347.1"/>
    <property type="molecule type" value="Genomic_DNA"/>
</dbReference>
<evidence type="ECO:0000256" key="1">
    <source>
        <dbReference type="SAM" id="Phobius"/>
    </source>
</evidence>
<proteinExistence type="predicted"/>
<dbReference type="AlphaFoldDB" id="A0A521B3D7"/>
<dbReference type="OrthoDB" id="10003115at2"/>
<reference evidence="2 5" key="2">
    <citation type="submission" date="2019-11" db="EMBL/GenBank/DDBJ databases">
        <title>Flavobacterium resistens genome.</title>
        <authorList>
            <person name="Wilson V.M."/>
            <person name="Newman J.D."/>
        </authorList>
    </citation>
    <scope>NUCLEOTIDE SEQUENCE [LARGE SCALE GENOMIC DNA]</scope>
    <source>
        <strain evidence="2 5">DSM 19382</strain>
    </source>
</reference>
<keyword evidence="5" id="KW-1185">Reference proteome</keyword>
<evidence type="ECO:0008006" key="6">
    <source>
        <dbReference type="Google" id="ProtNLM"/>
    </source>
</evidence>
<dbReference type="Proteomes" id="UP000468990">
    <property type="component" value="Unassembled WGS sequence"/>
</dbReference>
<keyword evidence="1" id="KW-0812">Transmembrane</keyword>
<organism evidence="3 4">
    <name type="scientific">Flavobacterium resistens</name>
    <dbReference type="NCBI Taxonomy" id="443612"/>
    <lineage>
        <taxon>Bacteria</taxon>
        <taxon>Pseudomonadati</taxon>
        <taxon>Bacteroidota</taxon>
        <taxon>Flavobacteriia</taxon>
        <taxon>Flavobacteriales</taxon>
        <taxon>Flavobacteriaceae</taxon>
        <taxon>Flavobacterium</taxon>
    </lineage>
</organism>
<dbReference type="EMBL" id="FXTA01000001">
    <property type="protein sequence ID" value="SMO41627.1"/>
    <property type="molecule type" value="Genomic_DNA"/>
</dbReference>
<gene>
    <name evidence="2" type="ORF">GJU42_20415</name>
    <name evidence="3" type="ORF">SAMN06265349_101643</name>
</gene>
<evidence type="ECO:0000313" key="2">
    <source>
        <dbReference type="EMBL" id="MRX70347.1"/>
    </source>
</evidence>
<evidence type="ECO:0000313" key="4">
    <source>
        <dbReference type="Proteomes" id="UP000317289"/>
    </source>
</evidence>
<reference evidence="3 4" key="1">
    <citation type="submission" date="2017-05" db="EMBL/GenBank/DDBJ databases">
        <authorList>
            <person name="Varghese N."/>
            <person name="Submissions S."/>
        </authorList>
    </citation>
    <scope>NUCLEOTIDE SEQUENCE [LARGE SCALE GENOMIC DNA]</scope>
    <source>
        <strain evidence="3 4">DSM 19382</strain>
    </source>
</reference>
<dbReference type="Proteomes" id="UP000317289">
    <property type="component" value="Unassembled WGS sequence"/>
</dbReference>
<evidence type="ECO:0000313" key="3">
    <source>
        <dbReference type="EMBL" id="SMO41627.1"/>
    </source>
</evidence>
<keyword evidence="1" id="KW-1133">Transmembrane helix</keyword>